<keyword evidence="3" id="KW-0520">NAD</keyword>
<comment type="cofactor">
    <cofactor evidence="1">
        <name>NAD(+)</name>
        <dbReference type="ChEBI" id="CHEBI:57540"/>
    </cofactor>
</comment>
<keyword evidence="4 6" id="KW-0456">Lyase</keyword>
<evidence type="ECO:0000256" key="4">
    <source>
        <dbReference type="ARBA" id="ARBA00023239"/>
    </source>
</evidence>
<comment type="caution">
    <text evidence="6">The sequence shown here is derived from an EMBL/GenBank/DDBJ whole genome shotgun (WGS) entry which is preliminary data.</text>
</comment>
<proteinExistence type="predicted"/>
<evidence type="ECO:0000313" key="7">
    <source>
        <dbReference type="Proteomes" id="UP000014155"/>
    </source>
</evidence>
<evidence type="ECO:0000313" key="6">
    <source>
        <dbReference type="EMBL" id="EMS69919.1"/>
    </source>
</evidence>
<dbReference type="SUPFAM" id="SSF51735">
    <property type="entry name" value="NAD(P)-binding Rossmann-fold domains"/>
    <property type="match status" value="1"/>
</dbReference>
<dbReference type="GO" id="GO:0005737">
    <property type="term" value="C:cytoplasm"/>
    <property type="evidence" value="ECO:0007669"/>
    <property type="project" value="TreeGrafter"/>
</dbReference>
<dbReference type="STRING" id="1195236.CTER_4372"/>
<dbReference type="Gene3D" id="3.40.50.720">
    <property type="entry name" value="NAD(P)-binding Rossmann-like Domain"/>
    <property type="match status" value="1"/>
</dbReference>
<name>S0FL75_RUMCE</name>
<dbReference type="GO" id="GO:0070403">
    <property type="term" value="F:NAD+ binding"/>
    <property type="evidence" value="ECO:0007669"/>
    <property type="project" value="InterPro"/>
</dbReference>
<evidence type="ECO:0000256" key="3">
    <source>
        <dbReference type="ARBA" id="ARBA00023027"/>
    </source>
</evidence>
<dbReference type="AlphaFoldDB" id="S0FL75"/>
<feature type="domain" description="NAD-dependent epimerase/dehydratase" evidence="5">
    <location>
        <begin position="41"/>
        <end position="283"/>
    </location>
</feature>
<evidence type="ECO:0000259" key="5">
    <source>
        <dbReference type="Pfam" id="PF01370"/>
    </source>
</evidence>
<keyword evidence="7" id="KW-1185">Reference proteome</keyword>
<dbReference type="GO" id="GO:0008460">
    <property type="term" value="F:dTDP-glucose 4,6-dehydratase activity"/>
    <property type="evidence" value="ECO:0007669"/>
    <property type="project" value="UniProtKB-EC"/>
</dbReference>
<organism evidence="6 7">
    <name type="scientific">Ruminiclostridium cellobioparum subsp. termitidis CT1112</name>
    <dbReference type="NCBI Taxonomy" id="1195236"/>
    <lineage>
        <taxon>Bacteria</taxon>
        <taxon>Bacillati</taxon>
        <taxon>Bacillota</taxon>
        <taxon>Clostridia</taxon>
        <taxon>Eubacteriales</taxon>
        <taxon>Oscillospiraceae</taxon>
        <taxon>Ruminiclostridium</taxon>
    </lineage>
</organism>
<dbReference type="InterPro" id="IPR001509">
    <property type="entry name" value="Epimerase_deHydtase"/>
</dbReference>
<dbReference type="PANTHER" id="PTHR43078">
    <property type="entry name" value="UDP-GLUCURONIC ACID DECARBOXYLASE-RELATED"/>
    <property type="match status" value="1"/>
</dbReference>
<sequence>MRRSQGDSEIKGEHALDKYMEQDCREYIERIDLTPLKGKTVLITGANGLIGTYLIYMLHISNVVNDTGINIEAVSRSTPNKALSEVFDSNYRFHPLDLNLPDSLDMLQKADYIIHGATYAQPGKFLRNYLDTIHLNTVVAEKLLQKARVNNADFLYMSSSEVYGEPDADNIPTREEFPGLCSPVNIRSIYSEAKRIGETLCFAYKNYENVNAKIARISMTYGPGVSANDERVLTQFIRQALNKKEIIMMDSGSKVRTFCYIADCVLMLLNVMLYGTQLVYNVGGKESITIRKLAEEICAITGSKLSVENSEYNFAEKVKVSPQHVELSIERICSEFGLDNFKPMSEGLRRTIEWNRRNYNF</sequence>
<evidence type="ECO:0000256" key="2">
    <source>
        <dbReference type="ARBA" id="ARBA00022793"/>
    </source>
</evidence>
<dbReference type="Proteomes" id="UP000014155">
    <property type="component" value="Unassembled WGS sequence"/>
</dbReference>
<dbReference type="EC" id="4.2.1.46" evidence="6"/>
<reference evidence="6 7" key="1">
    <citation type="journal article" date="2013" name="Genome Announc.">
        <title>Draft Genome Sequence of the Cellulolytic, Mesophilic, Anaerobic Bacterium Clostridium termitidis Strain CT1112 (DSM 5398).</title>
        <authorList>
            <person name="Lal S."/>
            <person name="Ramachandran U."/>
            <person name="Zhang X."/>
            <person name="Munir R."/>
            <person name="Sparling R."/>
            <person name="Levin D.B."/>
        </authorList>
    </citation>
    <scope>NUCLEOTIDE SEQUENCE [LARGE SCALE GENOMIC DNA]</scope>
    <source>
        <strain evidence="6 7">CT1112</strain>
    </source>
</reference>
<gene>
    <name evidence="6" type="ORF">CTER_4372</name>
</gene>
<dbReference type="EMBL" id="AORV01000061">
    <property type="protein sequence ID" value="EMS69919.1"/>
    <property type="molecule type" value="Genomic_DNA"/>
</dbReference>
<dbReference type="GO" id="GO:0042732">
    <property type="term" value="P:D-xylose metabolic process"/>
    <property type="evidence" value="ECO:0007669"/>
    <property type="project" value="InterPro"/>
</dbReference>
<dbReference type="GO" id="GO:0048040">
    <property type="term" value="F:UDP-glucuronate decarboxylase activity"/>
    <property type="evidence" value="ECO:0007669"/>
    <property type="project" value="TreeGrafter"/>
</dbReference>
<dbReference type="InterPro" id="IPR036291">
    <property type="entry name" value="NAD(P)-bd_dom_sf"/>
</dbReference>
<protein>
    <submittedName>
        <fullName evidence="6">NAD-dependent epimerase/dehydratase</fullName>
        <ecNumber evidence="6">4.2.1.46</ecNumber>
    </submittedName>
</protein>
<keyword evidence="2" id="KW-0210">Decarboxylase</keyword>
<accession>S0FL75</accession>
<dbReference type="PANTHER" id="PTHR43078:SF6">
    <property type="entry name" value="UDP-GLUCURONIC ACID DECARBOXYLASE 1"/>
    <property type="match status" value="1"/>
</dbReference>
<dbReference type="InterPro" id="IPR044516">
    <property type="entry name" value="UXS-like"/>
</dbReference>
<dbReference type="Pfam" id="PF01370">
    <property type="entry name" value="Epimerase"/>
    <property type="match status" value="1"/>
</dbReference>
<dbReference type="PATRIC" id="fig|1195236.3.peg.4558"/>
<evidence type="ECO:0000256" key="1">
    <source>
        <dbReference type="ARBA" id="ARBA00001911"/>
    </source>
</evidence>
<dbReference type="eggNOG" id="COG0451">
    <property type="taxonomic scope" value="Bacteria"/>
</dbReference>